<proteinExistence type="predicted"/>
<reference evidence="1 2" key="1">
    <citation type="submission" date="2016-11" db="EMBL/GenBank/DDBJ databases">
        <title>Rahnella oryzae sp. nov., isolated from rice root.</title>
        <authorList>
            <person name="Zhang X.-X."/>
            <person name="Zhang J."/>
        </authorList>
    </citation>
    <scope>NUCLEOTIDE SEQUENCE [LARGE SCALE GENOMIC DNA]</scope>
    <source>
        <strain evidence="1 2">J11-6</strain>
    </source>
</reference>
<dbReference type="RefSeq" id="WP_076943458.1">
    <property type="nucleotide sequence ID" value="NZ_MOXD01000010.1"/>
</dbReference>
<comment type="caution">
    <text evidence="1">The sequence shown here is derived from an EMBL/GenBank/DDBJ whole genome shotgun (WGS) entry which is preliminary data.</text>
</comment>
<dbReference type="AlphaFoldDB" id="A0A1S8CGG0"/>
<dbReference type="EMBL" id="MOXD01000010">
    <property type="protein sequence ID" value="OMQ20889.1"/>
    <property type="molecule type" value="Genomic_DNA"/>
</dbReference>
<evidence type="ECO:0000313" key="1">
    <source>
        <dbReference type="EMBL" id="OMQ20889.1"/>
    </source>
</evidence>
<gene>
    <name evidence="1" type="ORF">BMI79_17410</name>
</gene>
<keyword evidence="2" id="KW-1185">Reference proteome</keyword>
<accession>A0A1S8CGG0</accession>
<sequence>MSEINIPILIANFKPFRLISRDDSDVWSPSLEEINNSTYDYVKLHRTSRFFNAHLPKPMPACFGFDGSLIFPFIKEFKNDNLVVEEVNRILASIFIGGVYVESIVPLDVSRGIMNITGYYRHSSTHSSNSNFHRAIGECDAGSLASIRLLEPEIINADKIISAYNYGHKVLSKLPTLSPSLFIGAFTYYKQHQLCEALAHAWISIEQILEFIWKETIVEDAKSVNIHKRRKFIESQQWNSSHKIEMLFQNKFLCEESYSFLSKARFARNDFIHKGLTPSYEESHSALMSLILLVEVASKINEVDFDRANLDKNLSDNTKHCIPQTFTPKKNEKKTLNVKYWREMKKIPGDKGWEGEFESYPDITLSAIGASED</sequence>
<evidence type="ECO:0000313" key="2">
    <source>
        <dbReference type="Proteomes" id="UP000216021"/>
    </source>
</evidence>
<organism evidence="1 2">
    <name type="scientific">Serratia oryzae</name>
    <dbReference type="NCBI Taxonomy" id="2034155"/>
    <lineage>
        <taxon>Bacteria</taxon>
        <taxon>Pseudomonadati</taxon>
        <taxon>Pseudomonadota</taxon>
        <taxon>Gammaproteobacteria</taxon>
        <taxon>Enterobacterales</taxon>
        <taxon>Yersiniaceae</taxon>
        <taxon>Serratia</taxon>
    </lineage>
</organism>
<dbReference type="Proteomes" id="UP000216021">
    <property type="component" value="Unassembled WGS sequence"/>
</dbReference>
<protein>
    <submittedName>
        <fullName evidence="1">Uncharacterized protein</fullName>
    </submittedName>
</protein>
<name>A0A1S8CGG0_9GAMM</name>
<dbReference type="OrthoDB" id="5365924at2"/>